<sequence length="293" mass="30825">MGVLARITMIGGLGLLTACAAPPPKLAANESVQKVPVRVALENGGAATGEVVVTVFTPAGEGRHPLIVINHGRAGDAAGRAKLGRARYAAASRFFTDAGFVVALPVRLGYGVTGGPDLENSGPCGERRFTPMFDRAASQIDQVLRVMAQRPDVDPARVVVLGQSVGGGSTVALAAQNPAGVKTAINFAGGSGGDPVRSPGKPCGPERLQATYAGYGQATRLPMLWIYTENDLYWGPDWPKRWVEAYNQAGGHATFVPMGPDGENGHSLFTHAPQKWQPVVAKYLREQGFDMPQ</sequence>
<dbReference type="Pfam" id="PF01738">
    <property type="entry name" value="DLH"/>
    <property type="match status" value="1"/>
</dbReference>
<evidence type="ECO:0000313" key="3">
    <source>
        <dbReference type="EMBL" id="CAB3634257.1"/>
    </source>
</evidence>
<evidence type="ECO:0000259" key="2">
    <source>
        <dbReference type="Pfam" id="PF01738"/>
    </source>
</evidence>
<protein>
    <recommendedName>
        <fullName evidence="2">Dienelactone hydrolase domain-containing protein</fullName>
    </recommendedName>
</protein>
<dbReference type="GeneID" id="92897284"/>
<gene>
    <name evidence="3" type="ORF">LMG26845_01438</name>
</gene>
<dbReference type="InterPro" id="IPR050261">
    <property type="entry name" value="FrsA_esterase"/>
</dbReference>
<feature type="chain" id="PRO_5027027935" description="Dienelactone hydrolase domain-containing protein" evidence="1">
    <location>
        <begin position="21"/>
        <end position="293"/>
    </location>
</feature>
<keyword evidence="4" id="KW-1185">Reference proteome</keyword>
<dbReference type="GO" id="GO:0016787">
    <property type="term" value="F:hydrolase activity"/>
    <property type="evidence" value="ECO:0007669"/>
    <property type="project" value="InterPro"/>
</dbReference>
<dbReference type="InterPro" id="IPR002925">
    <property type="entry name" value="Dienelactn_hydro"/>
</dbReference>
<dbReference type="InterPro" id="IPR029058">
    <property type="entry name" value="AB_hydrolase_fold"/>
</dbReference>
<feature type="signal peptide" evidence="1">
    <location>
        <begin position="1"/>
        <end position="20"/>
    </location>
</feature>
<dbReference type="AlphaFoldDB" id="A0A6J4ZRE6"/>
<dbReference type="EMBL" id="CADIJR010000009">
    <property type="protein sequence ID" value="CAB3634257.1"/>
    <property type="molecule type" value="Genomic_DNA"/>
</dbReference>
<organism evidence="3 4">
    <name type="scientific">Achromobacter insuavis</name>
    <dbReference type="NCBI Taxonomy" id="1287735"/>
    <lineage>
        <taxon>Bacteria</taxon>
        <taxon>Pseudomonadati</taxon>
        <taxon>Pseudomonadota</taxon>
        <taxon>Betaproteobacteria</taxon>
        <taxon>Burkholderiales</taxon>
        <taxon>Alcaligenaceae</taxon>
        <taxon>Achromobacter</taxon>
    </lineage>
</organism>
<accession>A0A6J4ZRE6</accession>
<proteinExistence type="predicted"/>
<evidence type="ECO:0000313" key="4">
    <source>
        <dbReference type="Proteomes" id="UP000507979"/>
    </source>
</evidence>
<dbReference type="Proteomes" id="UP000507979">
    <property type="component" value="Unassembled WGS sequence"/>
</dbReference>
<evidence type="ECO:0000256" key="1">
    <source>
        <dbReference type="SAM" id="SignalP"/>
    </source>
</evidence>
<dbReference type="PROSITE" id="PS51257">
    <property type="entry name" value="PROKAR_LIPOPROTEIN"/>
    <property type="match status" value="1"/>
</dbReference>
<name>A0A6J4ZRE6_9BURK</name>
<feature type="domain" description="Dienelactone hydrolase" evidence="2">
    <location>
        <begin position="56"/>
        <end position="190"/>
    </location>
</feature>
<dbReference type="RefSeq" id="WP_180180045.1">
    <property type="nucleotide sequence ID" value="NZ_CADIJR010000009.1"/>
</dbReference>
<dbReference type="PANTHER" id="PTHR22946">
    <property type="entry name" value="DIENELACTONE HYDROLASE DOMAIN-CONTAINING PROTEIN-RELATED"/>
    <property type="match status" value="1"/>
</dbReference>
<keyword evidence="1" id="KW-0732">Signal</keyword>
<reference evidence="3 4" key="1">
    <citation type="submission" date="2020-04" db="EMBL/GenBank/DDBJ databases">
        <authorList>
            <person name="De Canck E."/>
        </authorList>
    </citation>
    <scope>NUCLEOTIDE SEQUENCE [LARGE SCALE GENOMIC DNA]</scope>
    <source>
        <strain evidence="3 4">LMG 26845</strain>
    </source>
</reference>
<dbReference type="Gene3D" id="3.40.50.1820">
    <property type="entry name" value="alpha/beta hydrolase"/>
    <property type="match status" value="1"/>
</dbReference>
<dbReference type="SUPFAM" id="SSF53474">
    <property type="entry name" value="alpha/beta-Hydrolases"/>
    <property type="match status" value="1"/>
</dbReference>